<reference evidence="1" key="1">
    <citation type="submission" date="2020-07" db="EMBL/GenBank/DDBJ databases">
        <title>Multicomponent nature underlies the extraordinary mechanical properties of spider dragline silk.</title>
        <authorList>
            <person name="Kono N."/>
            <person name="Nakamura H."/>
            <person name="Mori M."/>
            <person name="Yoshida Y."/>
            <person name="Ohtoshi R."/>
            <person name="Malay A.D."/>
            <person name="Moran D.A.P."/>
            <person name="Tomita M."/>
            <person name="Numata K."/>
            <person name="Arakawa K."/>
        </authorList>
    </citation>
    <scope>NUCLEOTIDE SEQUENCE</scope>
</reference>
<dbReference type="OrthoDB" id="10367340at2759"/>
<evidence type="ECO:0000313" key="2">
    <source>
        <dbReference type="Proteomes" id="UP000887116"/>
    </source>
</evidence>
<sequence length="147" mass="16364">MCGRFKQQLSRTESIFQPSQVVPLLCEEQSHGGRQDSTSALHRRIKIKKKEQPAGFISASIHPHFSLRDTVLIWDVIPVERDKKTKGYSIDSEGSACCPARSICIMRFGSIIAIIRANNTKAVKSVLSHDGNLSNRGGNFRSLNVKK</sequence>
<evidence type="ECO:0000313" key="1">
    <source>
        <dbReference type="EMBL" id="GFR10326.1"/>
    </source>
</evidence>
<dbReference type="AlphaFoldDB" id="A0A8X6JKM7"/>
<protein>
    <submittedName>
        <fullName evidence="1">Uncharacterized protein</fullName>
    </submittedName>
</protein>
<accession>A0A8X6JKM7</accession>
<proteinExistence type="predicted"/>
<gene>
    <name evidence="1" type="ORF">TNCT_598381</name>
</gene>
<dbReference type="Proteomes" id="UP000887116">
    <property type="component" value="Unassembled WGS sequence"/>
</dbReference>
<name>A0A8X6JKM7_TRICU</name>
<comment type="caution">
    <text evidence="1">The sequence shown here is derived from an EMBL/GenBank/DDBJ whole genome shotgun (WGS) entry which is preliminary data.</text>
</comment>
<organism evidence="1 2">
    <name type="scientific">Trichonephila clavata</name>
    <name type="common">Joro spider</name>
    <name type="synonym">Nephila clavata</name>
    <dbReference type="NCBI Taxonomy" id="2740835"/>
    <lineage>
        <taxon>Eukaryota</taxon>
        <taxon>Metazoa</taxon>
        <taxon>Ecdysozoa</taxon>
        <taxon>Arthropoda</taxon>
        <taxon>Chelicerata</taxon>
        <taxon>Arachnida</taxon>
        <taxon>Araneae</taxon>
        <taxon>Araneomorphae</taxon>
        <taxon>Entelegynae</taxon>
        <taxon>Araneoidea</taxon>
        <taxon>Nephilidae</taxon>
        <taxon>Trichonephila</taxon>
    </lineage>
</organism>
<dbReference type="EMBL" id="BMAO01036397">
    <property type="protein sequence ID" value="GFR10326.1"/>
    <property type="molecule type" value="Genomic_DNA"/>
</dbReference>
<keyword evidence="2" id="KW-1185">Reference proteome</keyword>